<dbReference type="OrthoDB" id="10265294at2759"/>
<dbReference type="PANTHER" id="PTHR24320:SF148">
    <property type="entry name" value="NAD(P)-BINDING ROSSMANN-FOLD SUPERFAMILY PROTEIN"/>
    <property type="match status" value="1"/>
</dbReference>
<sequence>MPSAYMSKIEPHTVPAKWDASRIQSLKDKIAVVTGANSGIGYETALELARKGAHVVLACRNPGKCADAVKKIQEALASTTEAGKVESMQLDVSDLSSVQRFSEEFQKIHSHLDMLINNAGIMAVPYTETVDGFESQMATNHLGHFALTAQLFNSLKASPASRVVNVSSWVHHDADGKYDENNILTPKKKYDARLVYAHTKLANLLFSFELARRLEASGITNVTSTVSHPGTTATNLMAEPIAKHGWFMSTMWKISRALPIYQTVEMGALPLLYAATAPGVKNMHHFGPACKKMWGHPVLEEPSKLSQSESAAKKLWEQSERLTKTPFRV</sequence>
<dbReference type="Proteomes" id="UP000794436">
    <property type="component" value="Unassembled WGS sequence"/>
</dbReference>
<reference evidence="4" key="1">
    <citation type="submission" date="2019-03" db="EMBL/GenBank/DDBJ databases">
        <title>Long read genome sequence of the mycoparasitic Pythium oligandrum ATCC 38472 isolated from sugarbeet rhizosphere.</title>
        <authorList>
            <person name="Gaulin E."/>
        </authorList>
    </citation>
    <scope>NUCLEOTIDE SEQUENCE</scope>
    <source>
        <strain evidence="4">ATCC 38472_TT</strain>
    </source>
</reference>
<accession>A0A8K1CM08</accession>
<dbReference type="Pfam" id="PF00106">
    <property type="entry name" value="adh_short"/>
    <property type="match status" value="1"/>
</dbReference>
<dbReference type="CDD" id="cd05327">
    <property type="entry name" value="retinol-DH_like_SDR_c_like"/>
    <property type="match status" value="1"/>
</dbReference>
<keyword evidence="2" id="KW-0560">Oxidoreductase</keyword>
<dbReference type="PANTHER" id="PTHR24320">
    <property type="entry name" value="RETINOL DEHYDROGENASE"/>
    <property type="match status" value="1"/>
</dbReference>
<evidence type="ECO:0000256" key="3">
    <source>
        <dbReference type="RuleBase" id="RU000363"/>
    </source>
</evidence>
<dbReference type="GO" id="GO:0016491">
    <property type="term" value="F:oxidoreductase activity"/>
    <property type="evidence" value="ECO:0007669"/>
    <property type="project" value="UniProtKB-KW"/>
</dbReference>
<evidence type="ECO:0000313" key="5">
    <source>
        <dbReference type="Proteomes" id="UP000794436"/>
    </source>
</evidence>
<dbReference type="PRINTS" id="PR00080">
    <property type="entry name" value="SDRFAMILY"/>
</dbReference>
<evidence type="ECO:0000313" key="4">
    <source>
        <dbReference type="EMBL" id="TMW65992.1"/>
    </source>
</evidence>
<dbReference type="EMBL" id="SPLM01000036">
    <property type="protein sequence ID" value="TMW65992.1"/>
    <property type="molecule type" value="Genomic_DNA"/>
</dbReference>
<comment type="caution">
    <text evidence="4">The sequence shown here is derived from an EMBL/GenBank/DDBJ whole genome shotgun (WGS) entry which is preliminary data.</text>
</comment>
<dbReference type="InterPro" id="IPR036291">
    <property type="entry name" value="NAD(P)-bd_dom_sf"/>
</dbReference>
<protein>
    <submittedName>
        <fullName evidence="4">Uncharacterized protein</fullName>
    </submittedName>
</protein>
<gene>
    <name evidence="4" type="ORF">Poli38472_003757</name>
</gene>
<dbReference type="NCBIfam" id="NF004846">
    <property type="entry name" value="PRK06197.1"/>
    <property type="match status" value="1"/>
</dbReference>
<comment type="similarity">
    <text evidence="1 3">Belongs to the short-chain dehydrogenases/reductases (SDR) family.</text>
</comment>
<dbReference type="Gene3D" id="3.40.50.720">
    <property type="entry name" value="NAD(P)-binding Rossmann-like Domain"/>
    <property type="match status" value="1"/>
</dbReference>
<name>A0A8K1CM08_PYTOL</name>
<dbReference type="PRINTS" id="PR00081">
    <property type="entry name" value="GDHRDH"/>
</dbReference>
<evidence type="ECO:0000256" key="1">
    <source>
        <dbReference type="ARBA" id="ARBA00006484"/>
    </source>
</evidence>
<evidence type="ECO:0000256" key="2">
    <source>
        <dbReference type="ARBA" id="ARBA00023002"/>
    </source>
</evidence>
<organism evidence="4 5">
    <name type="scientific">Pythium oligandrum</name>
    <name type="common">Mycoparasitic fungus</name>
    <dbReference type="NCBI Taxonomy" id="41045"/>
    <lineage>
        <taxon>Eukaryota</taxon>
        <taxon>Sar</taxon>
        <taxon>Stramenopiles</taxon>
        <taxon>Oomycota</taxon>
        <taxon>Peronosporomycetes</taxon>
        <taxon>Pythiales</taxon>
        <taxon>Pythiaceae</taxon>
        <taxon>Pythium</taxon>
    </lineage>
</organism>
<dbReference type="SUPFAM" id="SSF51735">
    <property type="entry name" value="NAD(P)-binding Rossmann-fold domains"/>
    <property type="match status" value="1"/>
</dbReference>
<dbReference type="AlphaFoldDB" id="A0A8K1CM08"/>
<proteinExistence type="inferred from homology"/>
<dbReference type="InterPro" id="IPR002347">
    <property type="entry name" value="SDR_fam"/>
</dbReference>
<keyword evidence="5" id="KW-1185">Reference proteome</keyword>